<name>A0A9W9LJY7_9EURO</name>
<dbReference type="EMBL" id="JAPQKO010000005">
    <property type="protein sequence ID" value="KAJ5161237.1"/>
    <property type="molecule type" value="Genomic_DNA"/>
</dbReference>
<gene>
    <name evidence="2" type="ORF">N7492_006629</name>
</gene>
<comment type="caution">
    <text evidence="2">The sequence shown here is derived from an EMBL/GenBank/DDBJ whole genome shotgun (WGS) entry which is preliminary data.</text>
</comment>
<evidence type="ECO:0000313" key="2">
    <source>
        <dbReference type="EMBL" id="KAJ5161237.1"/>
    </source>
</evidence>
<dbReference type="OrthoDB" id="5275938at2759"/>
<reference evidence="2" key="2">
    <citation type="journal article" date="2023" name="IMA Fungus">
        <title>Comparative genomic study of the Penicillium genus elucidates a diverse pangenome and 15 lateral gene transfer events.</title>
        <authorList>
            <person name="Petersen C."/>
            <person name="Sorensen T."/>
            <person name="Nielsen M.R."/>
            <person name="Sondergaard T.E."/>
            <person name="Sorensen J.L."/>
            <person name="Fitzpatrick D.A."/>
            <person name="Frisvad J.C."/>
            <person name="Nielsen K.L."/>
        </authorList>
    </citation>
    <scope>NUCLEOTIDE SEQUENCE</scope>
    <source>
        <strain evidence="2">IBT 21917</strain>
    </source>
</reference>
<feature type="region of interest" description="Disordered" evidence="1">
    <location>
        <begin position="51"/>
        <end position="87"/>
    </location>
</feature>
<proteinExistence type="predicted"/>
<accession>A0A9W9LJY7</accession>
<organism evidence="2 3">
    <name type="scientific">Penicillium capsulatum</name>
    <dbReference type="NCBI Taxonomy" id="69766"/>
    <lineage>
        <taxon>Eukaryota</taxon>
        <taxon>Fungi</taxon>
        <taxon>Dikarya</taxon>
        <taxon>Ascomycota</taxon>
        <taxon>Pezizomycotina</taxon>
        <taxon>Eurotiomycetes</taxon>
        <taxon>Eurotiomycetidae</taxon>
        <taxon>Eurotiales</taxon>
        <taxon>Aspergillaceae</taxon>
        <taxon>Penicillium</taxon>
    </lineage>
</organism>
<sequence length="315" mass="35202">MSANLTGIATSHLAGTIVSQDDNLPRLETPDQAGDVIIVIEGQSTAKFLVSSKNDSRDLARNSAPRRRTSGHEDDISPPALPQPGGNRELDAKALATVAVHCDKYDCVRALKIWAVLQLGKIEAQHPKPTEMEIGMILTTAYFFECSEVYTGVSRQAQMAVTPGFLSNWQEDAILCILPESVRAELEECRENIVNEIHSMVQSVERVLRGYKECHEIQEKLCVSCGRTHRAEASECDLCDNPNLIWKYCTEDARVAALFDTLHLVKLWPALELFQECCLSEISRRIFILPEMQLWEYTCAKGSLCPLTNALRVLR</sequence>
<reference evidence="2" key="1">
    <citation type="submission" date="2022-11" db="EMBL/GenBank/DDBJ databases">
        <authorList>
            <person name="Petersen C."/>
        </authorList>
    </citation>
    <scope>NUCLEOTIDE SEQUENCE</scope>
    <source>
        <strain evidence="2">IBT 21917</strain>
    </source>
</reference>
<keyword evidence="3" id="KW-1185">Reference proteome</keyword>
<evidence type="ECO:0008006" key="4">
    <source>
        <dbReference type="Google" id="ProtNLM"/>
    </source>
</evidence>
<evidence type="ECO:0000313" key="3">
    <source>
        <dbReference type="Proteomes" id="UP001146351"/>
    </source>
</evidence>
<protein>
    <recommendedName>
        <fullName evidence="4">BTB domain-containing protein</fullName>
    </recommendedName>
</protein>
<dbReference type="AlphaFoldDB" id="A0A9W9LJY7"/>
<evidence type="ECO:0000256" key="1">
    <source>
        <dbReference type="SAM" id="MobiDB-lite"/>
    </source>
</evidence>
<dbReference type="Proteomes" id="UP001146351">
    <property type="component" value="Unassembled WGS sequence"/>
</dbReference>